<evidence type="ECO:0000259" key="22">
    <source>
        <dbReference type="PROSITE" id="PS50507"/>
    </source>
</evidence>
<evidence type="ECO:0000256" key="15">
    <source>
        <dbReference type="ARBA" id="ARBA00022840"/>
    </source>
</evidence>
<dbReference type="Pfam" id="PF00910">
    <property type="entry name" value="RNA_helicase"/>
    <property type="match status" value="1"/>
</dbReference>
<dbReference type="GO" id="GO:0006351">
    <property type="term" value="P:DNA-templated transcription"/>
    <property type="evidence" value="ECO:0007669"/>
    <property type="project" value="InterPro"/>
</dbReference>
<evidence type="ECO:0000256" key="5">
    <source>
        <dbReference type="ARBA" id="ARBA00004379"/>
    </source>
</evidence>
<proteinExistence type="predicted"/>
<evidence type="ECO:0000256" key="14">
    <source>
        <dbReference type="ARBA" id="ARBA00022807"/>
    </source>
</evidence>
<dbReference type="InterPro" id="IPR000605">
    <property type="entry name" value="Helicase_SF3_ssDNA/RNA_vir"/>
</dbReference>
<dbReference type="InterPro" id="IPR043504">
    <property type="entry name" value="Peptidase_S1_PA_chymotrypsin"/>
</dbReference>
<feature type="transmembrane region" description="Helical" evidence="21">
    <location>
        <begin position="244"/>
        <end position="262"/>
    </location>
</feature>
<comment type="subcellular location">
    <subcellularLocation>
        <location evidence="4">Host endoplasmic reticulum</location>
    </subcellularLocation>
    <subcellularLocation>
        <location evidence="5">Host membrane</location>
        <topology evidence="5">Single-pass membrane protein</topology>
    </subcellularLocation>
</comment>
<dbReference type="GO" id="GO:0033644">
    <property type="term" value="C:host cell membrane"/>
    <property type="evidence" value="ECO:0007669"/>
    <property type="project" value="UniProtKB-SubCell"/>
</dbReference>
<dbReference type="PROSITE" id="PS50507">
    <property type="entry name" value="RDRP_SSRNA_POS"/>
    <property type="match status" value="1"/>
</dbReference>
<keyword evidence="9" id="KW-0808">Transferase</keyword>
<dbReference type="PROSITE" id="PS51874">
    <property type="entry name" value="PCV_3C_PRO"/>
    <property type="match status" value="1"/>
</dbReference>
<keyword evidence="17 21" id="KW-1133">Transmembrane helix</keyword>
<sequence>MAFCYVRSYLKSHPERFIAFPDDLLEDMLTLGKIGYCNEADVPHDSFSENVLSDLFIIRFLREFVCVEHACLFRNAWAPTLLYKDAPLYYETPASDAVVLNSTLSHNSVGCGLKEFISADESVSEAQLKPPPDKIGSRFWRFAYSMINTMLGVRDSCCVAIWEFAKKAFEVALGPYYENVMGAASWVRSIWDRLKDWCNTVVTETAKWMSGFQECMTLAVGVIGVAAVLILLDKFLVQLGLTQHCLNLGSGFVLIVLGYLGIKEGGAKFGTHAGQLLAGLVSSCQNIVSSIAKSFSADGTEGAGQLNPIDLLDVFAAGVSGISAASIVSTGRVFGAVTQIQRGCSTIWSSVAKICDFLWDLLDKGFGIKSKALNDISVLVGCDVQTWLKKCDAACEYMNWQPSLSQEILFRFRVLKAQGQEIQGQLLGLGTKGSSMVLSTISRALERLQDLLNASALAGVGGPRREPFWVAFYGDSGIGKSTVVDLLASKYLAHKNIDTRDVFTRNASDPFWSTYRRQAVVTFDDLGALTDGVKVREEAELIKLVSRNALPLVMPRLEEKGMFFDSSLILSSSNFKSYNPHANIHEPEAYWRRRSMLVEIVWKDGHDRIKRQDDIVGHQSYILRQNNGDFQIIKRYETFDELYADFLTRVDEHEAKEDALMAQLNLPHRSLNDQIKGVGKLVELIHIHVPDTVEKFLSREHPGWFYLTTLDKRIILWDANYNIKFVPLESVSDADAEWLENDALRISVAFCNALKSNASINPLAANYMSCLADGGLILQDLSIDKNWEAKDRDLYSVAMDLPLWQRALIRGMSKYVSHNGKNFFSALYDEMCDNVKLSHVTDVRSWPMCVKLGVGMMVFFVFGKFIFKYLGTLANFGNASSMSLAAMSVFSKGQSPDGMAKEAREYEYKVRNANIRARHFRNQAIDTGYYEARGQNTGADFVFLMQHCLAYIQCGNLDGQVVMLPGRRLVGVIHFLRRIPDKAMCKISAEGQVYYIIWKASDFKWLADSELGVYCNPTIREIPASVSKRIHYGIEKLPDTFPAKFCSCKLDEVSGEFIPEMAEITVEKRKKALEVYAGEYQRYLPICLEYHVATINKDCGSLVVANIGGIDKVVGIHVAGTNGKGQACFLPFDLEKANGQNFEDDDVKSFPEPNIHGNGLSKIGLIKPEKRFYMPSKTSYVETPTEWHLDLPCDKEPSILVKGDPRLIGTPNADFDPYENGMLKYAESCGSFDEVILNITCDEIVAEWEDHGAHYSFDECSFTEAIGGIEGLEYFDPLVMCTSEGYPYVLERQPGEKGKFRYFERYHNEYHPVGLLKTRLEALDEECNERVPELVALECAKDEKLPIKKVRETPKTRLFSILPLDFNVLVRMKFLRFVRFIMMNRDALPCQVGVNPYGREWGRIANKLLSQGDSILCCDYSRFDGILSKQIMDHIADMINKVCGGSARTQRQRRHLLLACCSRFSISNGKVWRVENGIPSGFPLTVIVNSIFNEIIIRYLYRICFRAQPMIAASFNNYVSMVVYGDDNLISVNPTIAGVFDGNYIKTQAGLLGIKITDGVDKDLPTLSFRTLLCCDFLKRGFKRDNFGRWRAPMEPSTLWSQFFYVKCDVLDMNKAYLENATSVLRELYLVDENRAQILRSRILTIQWIKSSMLPSLDLLRAFHETQMGTEQVNEFLGIQLLQPAMLGPISCEREEMAEFTFKNLCATTAFLYQPQENDFLISLGKVAFKGAHCHVYWDCGYGRGDLPTEEWLERSFVGNNCELYKIIKRAYDCGRRCVFMARLSTVHAVLFLVLFGWKAGILHPMESNLLATRAMEMTKKLGFLKTRFGHIFFDNKSKIDFSTNFPAYGKWTWFDFGDFPIDRHKIKERVNSVGIQFAHLETTRGRSLEEDIELRTEAISKRATHGIFTIIKMSPRGSASIEVPCDAFGQYVPLLQHSEVFLEFTIVAFDGQNSEINTIEAIQKVVGTFDFKNFEPDVLEISCKWFNSLIDKRKKYHLVESSHGQNDTEDLDIPPPPMPSWKLTTVGVVCGRIHASVRKAASLILPYEIGRNRIWIDPAEYEYLAKRGLNENMLQALKGRVMPGKLPNDKLALVRFRSAEHTRLTGDGSNN</sequence>
<keyword evidence="18" id="KW-1038">Host endoplasmic reticulum</keyword>
<evidence type="ECO:0000256" key="17">
    <source>
        <dbReference type="ARBA" id="ARBA00022989"/>
    </source>
</evidence>
<feature type="domain" description="Peptidase C3" evidence="24">
    <location>
        <begin position="934"/>
        <end position="1136"/>
    </location>
</feature>
<name>A0AAT9JB55_9SECO</name>
<keyword evidence="16" id="KW-0693">Viral RNA replication</keyword>
<evidence type="ECO:0000256" key="9">
    <source>
        <dbReference type="ARBA" id="ARBA00022679"/>
    </source>
</evidence>
<comment type="function">
    <text evidence="2">Thiol protease that cleaves the RNA1 and RNA2 polyproteins.</text>
</comment>
<evidence type="ECO:0000256" key="7">
    <source>
        <dbReference type="ARBA" id="ARBA00022484"/>
    </source>
</evidence>
<evidence type="ECO:0000256" key="13">
    <source>
        <dbReference type="ARBA" id="ARBA00022801"/>
    </source>
</evidence>
<comment type="function">
    <text evidence="1">Plays a role in RNA replication. It is covalently linked to the 5'terminus of both viral single-stranded RNA1 and RNA2 molecules.</text>
</comment>
<keyword evidence="10 21" id="KW-0812">Transmembrane</keyword>
<dbReference type="InterPro" id="IPR014759">
    <property type="entry name" value="Helicase_SF3_ssRNA_vir"/>
</dbReference>
<dbReference type="PRINTS" id="PR00918">
    <property type="entry name" value="CALICVIRUSNS"/>
</dbReference>
<evidence type="ECO:0000256" key="12">
    <source>
        <dbReference type="ARBA" id="ARBA00022741"/>
    </source>
</evidence>
<keyword evidence="12" id="KW-0547">Nucleotide-binding</keyword>
<evidence type="ECO:0000259" key="23">
    <source>
        <dbReference type="PROSITE" id="PS51218"/>
    </source>
</evidence>
<dbReference type="GO" id="GO:0004197">
    <property type="term" value="F:cysteine-type endopeptidase activity"/>
    <property type="evidence" value="ECO:0007669"/>
    <property type="project" value="InterPro"/>
</dbReference>
<keyword evidence="7" id="KW-0696">RNA-directed RNA polymerase</keyword>
<evidence type="ECO:0000256" key="1">
    <source>
        <dbReference type="ARBA" id="ARBA00002583"/>
    </source>
</evidence>
<evidence type="ECO:0000256" key="4">
    <source>
        <dbReference type="ARBA" id="ARBA00004354"/>
    </source>
</evidence>
<dbReference type="InterPro" id="IPR043128">
    <property type="entry name" value="Rev_trsase/Diguanyl_cyclase"/>
</dbReference>
<reference evidence="25" key="2">
    <citation type="journal article" date="2024" name="Arch. Virol.">
        <title>Probing of plant transcriptomes reveals the hidden genetic diversity of the family Secoviridae.</title>
        <authorList>
            <person name="Sidharthan V.K."/>
            <person name="Reddy V."/>
            <person name="Kiran G."/>
            <person name="Rajeswari V."/>
            <person name="Baranwal V.K."/>
            <person name="Kumar M.K."/>
            <person name="Kumar K.S."/>
        </authorList>
    </citation>
    <scope>NUCLEOTIDE SEQUENCE</scope>
    <source>
        <strain evidence="25">Cin cam</strain>
    </source>
</reference>
<dbReference type="Pfam" id="PF00680">
    <property type="entry name" value="RdRP_1"/>
    <property type="match status" value="1"/>
</dbReference>
<evidence type="ECO:0000256" key="3">
    <source>
        <dbReference type="ARBA" id="ARBA00003682"/>
    </source>
</evidence>
<keyword evidence="14" id="KW-0788">Thiol protease</keyword>
<evidence type="ECO:0000256" key="18">
    <source>
        <dbReference type="ARBA" id="ARBA00023184"/>
    </source>
</evidence>
<keyword evidence="8" id="KW-0645">Protease</keyword>
<dbReference type="InterPro" id="IPR004004">
    <property type="entry name" value="Helic/Pol/Pept_Calicivir-typ"/>
</dbReference>
<evidence type="ECO:0000256" key="21">
    <source>
        <dbReference type="SAM" id="Phobius"/>
    </source>
</evidence>
<evidence type="ECO:0000256" key="8">
    <source>
        <dbReference type="ARBA" id="ARBA00022670"/>
    </source>
</evidence>
<dbReference type="GO" id="GO:0005524">
    <property type="term" value="F:ATP binding"/>
    <property type="evidence" value="ECO:0007669"/>
    <property type="project" value="UniProtKB-KW"/>
</dbReference>
<evidence type="ECO:0000259" key="24">
    <source>
        <dbReference type="PROSITE" id="PS51874"/>
    </source>
</evidence>
<comment type="function">
    <text evidence="20">Down-regulates the RNA1 polyprotein processing and enhances trans-cleavage of RNA2 polyproteins. The protease cofactor and the putative helicase seem to target the replication complexes to ER membranes. Their physical association causes the membrane rearrangement of host ER that may result in formation of the small membranous vesicles that are the site of viral RNA synthesis.</text>
</comment>
<dbReference type="SUPFAM" id="SSF56672">
    <property type="entry name" value="DNA/RNA polymerases"/>
    <property type="match status" value="1"/>
</dbReference>
<evidence type="ECO:0000256" key="19">
    <source>
        <dbReference type="ARBA" id="ARBA00032135"/>
    </source>
</evidence>
<dbReference type="InterPro" id="IPR001205">
    <property type="entry name" value="RNA-dir_pol_C"/>
</dbReference>
<keyword evidence="13" id="KW-0378">Hydrolase</keyword>
<dbReference type="Gene3D" id="3.30.70.270">
    <property type="match status" value="1"/>
</dbReference>
<dbReference type="InterPro" id="IPR043502">
    <property type="entry name" value="DNA/RNA_pol_sf"/>
</dbReference>
<keyword evidence="11" id="KW-0548">Nucleotidyltransferase</keyword>
<dbReference type="InterPro" id="IPR044067">
    <property type="entry name" value="PCV_3C_PRO"/>
</dbReference>
<feature type="domain" description="RdRp catalytic" evidence="22">
    <location>
        <begin position="1413"/>
        <end position="1540"/>
    </location>
</feature>
<evidence type="ECO:0000256" key="20">
    <source>
        <dbReference type="ARBA" id="ARBA00045667"/>
    </source>
</evidence>
<feature type="transmembrane region" description="Helical" evidence="21">
    <location>
        <begin position="216"/>
        <end position="232"/>
    </location>
</feature>
<dbReference type="InterPro" id="IPR007094">
    <property type="entry name" value="RNA-dir_pol_PSvirus"/>
</dbReference>
<evidence type="ECO:0000256" key="2">
    <source>
        <dbReference type="ARBA" id="ARBA00003602"/>
    </source>
</evidence>
<evidence type="ECO:0000313" key="25">
    <source>
        <dbReference type="EMBL" id="DBA54713.1"/>
    </source>
</evidence>
<keyword evidence="21" id="KW-0472">Membrane</keyword>
<comment type="function">
    <text evidence="3">Replicates the viral genome.</text>
</comment>
<protein>
    <recommendedName>
        <fullName evidence="6">RNA1 polyprotein</fullName>
    </recommendedName>
    <alternativeName>
        <fullName evidence="19">Genome polyprotein B</fullName>
    </alternativeName>
</protein>
<evidence type="ECO:0000256" key="6">
    <source>
        <dbReference type="ARBA" id="ARBA00020936"/>
    </source>
</evidence>
<dbReference type="Gene3D" id="2.40.10.10">
    <property type="entry name" value="Trypsin-like serine proteases"/>
    <property type="match status" value="1"/>
</dbReference>
<organism evidence="25">
    <name type="scientific">Camphor tree fabavirus</name>
    <dbReference type="NCBI Taxonomy" id="3115796"/>
    <lineage>
        <taxon>Viruses</taxon>
        <taxon>Riboviria</taxon>
        <taxon>Orthornavirae</taxon>
        <taxon>Pisuviricota</taxon>
        <taxon>Pisoniviricetes</taxon>
        <taxon>Picornavirales</taxon>
        <taxon>Secoviridae</taxon>
        <taxon>Comovirinae</taxon>
        <taxon>Fabavirus</taxon>
    </lineage>
</organism>
<evidence type="ECO:0000256" key="10">
    <source>
        <dbReference type="ARBA" id="ARBA00022692"/>
    </source>
</evidence>
<feature type="domain" description="SF3 helicase" evidence="23">
    <location>
        <begin position="445"/>
        <end position="615"/>
    </location>
</feature>
<dbReference type="SUPFAM" id="SSF50494">
    <property type="entry name" value="Trypsin-like serine proteases"/>
    <property type="match status" value="1"/>
</dbReference>
<dbReference type="EMBL" id="BK065044">
    <property type="protein sequence ID" value="DBA54713.1"/>
    <property type="molecule type" value="Genomic_RNA"/>
</dbReference>
<dbReference type="GO" id="GO:0003723">
    <property type="term" value="F:RNA binding"/>
    <property type="evidence" value="ECO:0007669"/>
    <property type="project" value="InterPro"/>
</dbReference>
<dbReference type="GO" id="GO:0039694">
    <property type="term" value="P:viral RNA genome replication"/>
    <property type="evidence" value="ECO:0007669"/>
    <property type="project" value="InterPro"/>
</dbReference>
<dbReference type="GO" id="GO:0003968">
    <property type="term" value="F:RNA-directed RNA polymerase activity"/>
    <property type="evidence" value="ECO:0007669"/>
    <property type="project" value="UniProtKB-KW"/>
</dbReference>
<evidence type="ECO:0000256" key="16">
    <source>
        <dbReference type="ARBA" id="ARBA00022953"/>
    </source>
</evidence>
<keyword evidence="15" id="KW-0067">ATP-binding</keyword>
<reference evidence="25" key="1">
    <citation type="submission" date="2023-11" db="EMBL/GenBank/DDBJ databases">
        <authorList>
            <person name="Sidharthan V.K."/>
            <person name="Reddy V."/>
            <person name="Kiran G."/>
            <person name="Rajeswari V."/>
            <person name="Baranwal V.K."/>
        </authorList>
    </citation>
    <scope>NUCLEOTIDE SEQUENCE</scope>
    <source>
        <strain evidence="25">Cin cam</strain>
    </source>
</reference>
<dbReference type="InterPro" id="IPR009003">
    <property type="entry name" value="Peptidase_S1_PA"/>
</dbReference>
<dbReference type="GO" id="GO:0044165">
    <property type="term" value="C:host cell endoplasmic reticulum"/>
    <property type="evidence" value="ECO:0007669"/>
    <property type="project" value="UniProtKB-SubCell"/>
</dbReference>
<dbReference type="PROSITE" id="PS51218">
    <property type="entry name" value="SF3_HELICASE_2"/>
    <property type="match status" value="1"/>
</dbReference>
<accession>A0AAT9JB55</accession>
<dbReference type="GO" id="GO:0006508">
    <property type="term" value="P:proteolysis"/>
    <property type="evidence" value="ECO:0007669"/>
    <property type="project" value="UniProtKB-KW"/>
</dbReference>
<dbReference type="GO" id="GO:0003724">
    <property type="term" value="F:RNA helicase activity"/>
    <property type="evidence" value="ECO:0007669"/>
    <property type="project" value="InterPro"/>
</dbReference>
<evidence type="ECO:0000256" key="11">
    <source>
        <dbReference type="ARBA" id="ARBA00022695"/>
    </source>
</evidence>